<sequence>MRIRDIIIIGVAFVCIIICWSQEGSLNFQRGFMIPIVDNKFTETIMPKPILVDPDGSGSRILLSSTTVGYLNIYNTQYARRRIDDNFVRLSLSTELNVYAPIVGIGAGYTELNSSIVLCAIVTEDYQLIAISIHTSPPSVLWKSQLVAQRYWTDLTHASISIVPERSWTEDVGMIAVAVKVVDTSGVEMMMYSAFDAKTGARRWGYFSDGGNEMDDVVREANSEMTQADGRAPELRLLTHEGEGKDGANLHDYLQGRKYEQPWTTFRESVMAAMPHRYAHVWDAQLYPHVFYRAKAKRKARPSRGKAKRRATFRYNDQVVHMATEDDGNLGDKLSALRLSLKQPTQTSLAENATRQRRRLSNVFVFHGEQGVEVVHMYTGNIVTNVMPLRADGTYYDDINDDLVLESLSTQIGPRSIVFAKRGIDLSYDCLGMIETGVPLSADELFNATVCNTQGLFGNLDLIHHFVDGDIRGEEAPRALNTLELLGSRNVASAMTRATPPLILQVQQNMGGGLQQVERYAAFMIDTGLVTCIDPSRRRVLWRAQTGGRFAPSPSDDMAEARKIRYQVNSDVRPFPQMVPYSLLQKNRETDVTFVGGGGESFRRVDTYVLAMGDTEFSIIKTKNGKVTRSISLSEPPVAPVLVVDFNGDGTNDLIVVSKYHIFGFVGSSRASSETMAALMLLLVGLLGILFAVREKKIAEEGQDDYTLPVHTGDKVQRKKTFKRSTD</sequence>
<dbReference type="KEGG" id="lpan:LPMP_323070"/>
<evidence type="ECO:0008006" key="4">
    <source>
        <dbReference type="Google" id="ProtNLM"/>
    </source>
</evidence>
<evidence type="ECO:0000313" key="2">
    <source>
        <dbReference type="EMBL" id="AIO01192.1"/>
    </source>
</evidence>
<keyword evidence="3" id="KW-1185">Reference proteome</keyword>
<keyword evidence="1" id="KW-0812">Transmembrane</keyword>
<name>A0A088SHB2_LEIPA</name>
<dbReference type="OrthoDB" id="270568at2759"/>
<dbReference type="EMBL" id="CP009401">
    <property type="protein sequence ID" value="AIO01192.1"/>
    <property type="molecule type" value="Genomic_DNA"/>
</dbReference>
<organism evidence="2 3">
    <name type="scientific">Leishmania panamensis</name>
    <dbReference type="NCBI Taxonomy" id="5679"/>
    <lineage>
        <taxon>Eukaryota</taxon>
        <taxon>Discoba</taxon>
        <taxon>Euglenozoa</taxon>
        <taxon>Kinetoplastea</taxon>
        <taxon>Metakinetoplastina</taxon>
        <taxon>Trypanosomatida</taxon>
        <taxon>Trypanosomatidae</taxon>
        <taxon>Leishmaniinae</taxon>
        <taxon>Leishmania</taxon>
        <taxon>Leishmania guyanensis species complex</taxon>
    </lineage>
</organism>
<dbReference type="PANTHER" id="PTHR34284">
    <property type="entry name" value="FG-GAP REPEAT-CONTAINING PROTEIN"/>
    <property type="match status" value="1"/>
</dbReference>
<evidence type="ECO:0000313" key="3">
    <source>
        <dbReference type="Proteomes" id="UP000063063"/>
    </source>
</evidence>
<dbReference type="AlphaFoldDB" id="A0A088SHB2"/>
<dbReference type="Proteomes" id="UP000063063">
    <property type="component" value="Chromosome 32"/>
</dbReference>
<protein>
    <recommendedName>
        <fullName evidence="4">FG-GAP repeat protein</fullName>
    </recommendedName>
</protein>
<proteinExistence type="predicted"/>
<dbReference type="PANTHER" id="PTHR34284:SF1">
    <property type="entry name" value="FG-GAP REPEAT-CONTAINING PROTEIN"/>
    <property type="match status" value="1"/>
</dbReference>
<evidence type="ECO:0000256" key="1">
    <source>
        <dbReference type="SAM" id="Phobius"/>
    </source>
</evidence>
<dbReference type="RefSeq" id="XP_010701992.1">
    <property type="nucleotide sequence ID" value="XM_010703690.1"/>
</dbReference>
<dbReference type="GeneID" id="22578048"/>
<dbReference type="VEuPathDB" id="TriTrypDB:LPAL13_320037100"/>
<keyword evidence="1" id="KW-0472">Membrane</keyword>
<accession>A0A088SHB2</accession>
<reference evidence="2 3" key="1">
    <citation type="journal article" date="2015" name="Sci. Rep.">
        <title>The genome of Leishmania panamensis: insights into genomics of the L. (Viannia) subgenus.</title>
        <authorList>
            <person name="Llanes A."/>
            <person name="Restrepo C.M."/>
            <person name="Vecchio G.D."/>
            <person name="Anguizola F.J."/>
            <person name="Lleonart R."/>
        </authorList>
    </citation>
    <scope>NUCLEOTIDE SEQUENCE [LARGE SCALE GENOMIC DNA]</scope>
    <source>
        <strain evidence="2 3">MHOM/PA/94/PSC-1</strain>
    </source>
</reference>
<feature type="transmembrane region" description="Helical" evidence="1">
    <location>
        <begin position="675"/>
        <end position="693"/>
    </location>
</feature>
<gene>
    <name evidence="2" type="ORF">LPMP_323070</name>
</gene>
<keyword evidence="1" id="KW-1133">Transmembrane helix</keyword>
<dbReference type="eggNOG" id="ENOG502QPN1">
    <property type="taxonomic scope" value="Eukaryota"/>
</dbReference>
<dbReference type="VEuPathDB" id="TriTrypDB:LPMP_323070"/>